<evidence type="ECO:0000313" key="3">
    <source>
        <dbReference type="Proteomes" id="UP000591131"/>
    </source>
</evidence>
<dbReference type="Pfam" id="PF00383">
    <property type="entry name" value="dCMP_cyt_deam_1"/>
    <property type="match status" value="1"/>
</dbReference>
<dbReference type="InterPro" id="IPR016193">
    <property type="entry name" value="Cytidine_deaminase-like"/>
</dbReference>
<protein>
    <recommendedName>
        <fullName evidence="1">CMP/dCMP-type deaminase domain-containing protein</fullName>
    </recommendedName>
</protein>
<accession>A0A7J6MDG1</accession>
<dbReference type="Proteomes" id="UP000591131">
    <property type="component" value="Unassembled WGS sequence"/>
</dbReference>
<dbReference type="AlphaFoldDB" id="A0A7J6MDG1"/>
<dbReference type="InterPro" id="IPR002125">
    <property type="entry name" value="CMP_dCMP_dom"/>
</dbReference>
<dbReference type="PANTHER" id="PTHR11079:SF161">
    <property type="entry name" value="CMP_DCMP-TYPE DEAMINASE DOMAIN-CONTAINING PROTEIN"/>
    <property type="match status" value="1"/>
</dbReference>
<dbReference type="PANTHER" id="PTHR11079">
    <property type="entry name" value="CYTOSINE DEAMINASE FAMILY MEMBER"/>
    <property type="match status" value="1"/>
</dbReference>
<dbReference type="EMBL" id="JAAPAO010000168">
    <property type="protein sequence ID" value="KAF4669564.1"/>
    <property type="molecule type" value="Genomic_DNA"/>
</dbReference>
<dbReference type="PROSITE" id="PS51747">
    <property type="entry name" value="CYT_DCMP_DEAMINASES_2"/>
    <property type="match status" value="1"/>
</dbReference>
<gene>
    <name evidence="2" type="ORF">FOL47_002449</name>
</gene>
<evidence type="ECO:0000313" key="2">
    <source>
        <dbReference type="EMBL" id="KAF4669564.1"/>
    </source>
</evidence>
<proteinExistence type="predicted"/>
<feature type="domain" description="CMP/dCMP-type deaminase" evidence="1">
    <location>
        <begin position="8"/>
        <end position="119"/>
    </location>
</feature>
<reference evidence="2 3" key="1">
    <citation type="submission" date="2020-04" db="EMBL/GenBank/DDBJ databases">
        <title>Perkinsus chesapeaki whole genome sequence.</title>
        <authorList>
            <person name="Bogema D.R."/>
        </authorList>
    </citation>
    <scope>NUCLEOTIDE SEQUENCE [LARGE SCALE GENOMIC DNA]</scope>
    <source>
        <strain evidence="2">ATCC PRA-425</strain>
    </source>
</reference>
<evidence type="ECO:0000259" key="1">
    <source>
        <dbReference type="PROSITE" id="PS51747"/>
    </source>
</evidence>
<dbReference type="GO" id="GO:0006152">
    <property type="term" value="P:purine nucleoside catabolic process"/>
    <property type="evidence" value="ECO:0007669"/>
    <property type="project" value="TreeGrafter"/>
</dbReference>
<dbReference type="Gene3D" id="3.40.140.10">
    <property type="entry name" value="Cytidine Deaminase, domain 2"/>
    <property type="match status" value="2"/>
</dbReference>
<comment type="caution">
    <text evidence="2">The sequence shown here is derived from an EMBL/GenBank/DDBJ whole genome shotgun (WGS) entry which is preliminary data.</text>
</comment>
<dbReference type="CDD" id="cd01285">
    <property type="entry name" value="nucleoside_deaminase"/>
    <property type="match status" value="1"/>
</dbReference>
<name>A0A7J6MDG1_PERCH</name>
<dbReference type="GO" id="GO:0047974">
    <property type="term" value="F:guanosine deaminase activity"/>
    <property type="evidence" value="ECO:0007669"/>
    <property type="project" value="TreeGrafter"/>
</dbReference>
<dbReference type="OrthoDB" id="416378at2759"/>
<sequence>MPVSPEHVANECFMNAAVMSSMAGVHLKQGGPFGASIVRNGVLISCAHNTFSDRDPTCHGEMNALRLAMRCLGTSDLSDCVIYSSFDPCPMCWGATLKSGIKKVYMGLDRYEAAKGGVDYLSFYDALLNPKNNDMINVNPSATDADNSVIKLLNNNSSEHCIIVDKDYNVIADSDSPSIGRFCDPVDTPMVKAIRMACESIGSPYLNGCKVFTRTEPDVESYAACLWAFADSLFYCKDAPEGTRARYQHDQYKLEESRRDLQDSELLKEHPQLKAC</sequence>
<organism evidence="2 3">
    <name type="scientific">Perkinsus chesapeaki</name>
    <name type="common">Clam parasite</name>
    <name type="synonym">Perkinsus andrewsi</name>
    <dbReference type="NCBI Taxonomy" id="330153"/>
    <lineage>
        <taxon>Eukaryota</taxon>
        <taxon>Sar</taxon>
        <taxon>Alveolata</taxon>
        <taxon>Perkinsozoa</taxon>
        <taxon>Perkinsea</taxon>
        <taxon>Perkinsida</taxon>
        <taxon>Perkinsidae</taxon>
        <taxon>Perkinsus</taxon>
    </lineage>
</organism>
<dbReference type="SUPFAM" id="SSF53927">
    <property type="entry name" value="Cytidine deaminase-like"/>
    <property type="match status" value="1"/>
</dbReference>
<keyword evidence="3" id="KW-1185">Reference proteome</keyword>